<dbReference type="GeneID" id="85165981"/>
<dbReference type="RefSeq" id="WP_033520064.1">
    <property type="nucleotide sequence ID" value="NZ_CAUPKV010000009.1"/>
</dbReference>
<comment type="caution">
    <text evidence="1">The sequence shown here is derived from an EMBL/GenBank/DDBJ whole genome shotgun (WGS) entry which is preliminary data.</text>
</comment>
<evidence type="ECO:0000313" key="2">
    <source>
        <dbReference type="Proteomes" id="UP000029033"/>
    </source>
</evidence>
<accession>A0A087DI25</accession>
<dbReference type="OrthoDB" id="3234117at2"/>
<proteinExistence type="predicted"/>
<reference evidence="1 2" key="1">
    <citation type="submission" date="2014-03" db="EMBL/GenBank/DDBJ databases">
        <title>Genomics of Bifidobacteria.</title>
        <authorList>
            <person name="Ventura M."/>
            <person name="Milani C."/>
            <person name="Lugli G.A."/>
        </authorList>
    </citation>
    <scope>NUCLEOTIDE SEQUENCE [LARGE SCALE GENOMIC DNA]</scope>
    <source>
        <strain evidence="1 2">LMG 21589</strain>
    </source>
</reference>
<gene>
    <name evidence="1" type="ORF">BSCA_0993</name>
</gene>
<dbReference type="Proteomes" id="UP000029033">
    <property type="component" value="Unassembled WGS sequence"/>
</dbReference>
<keyword evidence="2" id="KW-1185">Reference proteome</keyword>
<dbReference type="EMBL" id="JGZO01000004">
    <property type="protein sequence ID" value="KFI95175.1"/>
    <property type="molecule type" value="Genomic_DNA"/>
</dbReference>
<protein>
    <submittedName>
        <fullName evidence="1">Uncharacterized protein</fullName>
    </submittedName>
</protein>
<dbReference type="AlphaFoldDB" id="A0A087DI25"/>
<organism evidence="1 2">
    <name type="scientific">Bifidobacterium scardovii</name>
    <dbReference type="NCBI Taxonomy" id="158787"/>
    <lineage>
        <taxon>Bacteria</taxon>
        <taxon>Bacillati</taxon>
        <taxon>Actinomycetota</taxon>
        <taxon>Actinomycetes</taxon>
        <taxon>Bifidobacteriales</taxon>
        <taxon>Bifidobacteriaceae</taxon>
        <taxon>Bifidobacterium</taxon>
    </lineage>
</organism>
<name>A0A087DI25_9BIFI</name>
<evidence type="ECO:0000313" key="1">
    <source>
        <dbReference type="EMBL" id="KFI95175.1"/>
    </source>
</evidence>
<sequence length="93" mass="10157">MDAAEYTGDADTPGGPRYSCVLELRSPDGSELWLSRRCDQLTVDGYVTCLLPASLFTSAEWLSRASGQYLFRVTDAVDGSVGTMCWGYFALTD</sequence>
<dbReference type="STRING" id="158787.BSCA_0993"/>